<evidence type="ECO:0000256" key="10">
    <source>
        <dbReference type="ARBA" id="ARBA00022989"/>
    </source>
</evidence>
<feature type="transmembrane region" description="Helical" evidence="17">
    <location>
        <begin position="14"/>
        <end position="34"/>
    </location>
</feature>
<comment type="function">
    <text evidence="1">Conjugation of reduced glutathione to a wide number of exogenous and endogenous hydrophobic electrophiles.</text>
</comment>
<dbReference type="Gene3D" id="1.20.120.550">
    <property type="entry name" value="Membrane associated eicosanoid/glutathione metabolism-like domain"/>
    <property type="match status" value="1"/>
</dbReference>
<keyword evidence="10 17" id="KW-1133">Transmembrane helix</keyword>
<dbReference type="EC" id="2.5.1.18" evidence="5"/>
<comment type="catalytic activity">
    <reaction evidence="16">
        <text>RX + glutathione = an S-substituted glutathione + a halide anion + H(+)</text>
        <dbReference type="Rhea" id="RHEA:16437"/>
        <dbReference type="ChEBI" id="CHEBI:15378"/>
        <dbReference type="ChEBI" id="CHEBI:16042"/>
        <dbReference type="ChEBI" id="CHEBI:17792"/>
        <dbReference type="ChEBI" id="CHEBI:57925"/>
        <dbReference type="ChEBI" id="CHEBI:90779"/>
        <dbReference type="EC" id="2.5.1.18"/>
    </reaction>
    <physiologicalReaction direction="left-to-right" evidence="16">
        <dbReference type="Rhea" id="RHEA:16438"/>
    </physiologicalReaction>
</comment>
<feature type="transmembrane region" description="Helical" evidence="17">
    <location>
        <begin position="123"/>
        <end position="147"/>
    </location>
</feature>
<evidence type="ECO:0000256" key="13">
    <source>
        <dbReference type="ARBA" id="ARBA00023136"/>
    </source>
</evidence>
<evidence type="ECO:0000256" key="4">
    <source>
        <dbReference type="ARBA" id="ARBA00010459"/>
    </source>
</evidence>
<comment type="subunit">
    <text evidence="14">Homotrimer; The trimer binds only one molecule of glutathione.</text>
</comment>
<evidence type="ECO:0000256" key="17">
    <source>
        <dbReference type="SAM" id="Phobius"/>
    </source>
</evidence>
<comment type="similarity">
    <text evidence="4">Belongs to the MAPEG family.</text>
</comment>
<keyword evidence="8" id="KW-1000">Mitochondrion outer membrane</keyword>
<proteinExistence type="inferred from homology"/>
<evidence type="ECO:0000256" key="8">
    <source>
        <dbReference type="ARBA" id="ARBA00022787"/>
    </source>
</evidence>
<evidence type="ECO:0000256" key="15">
    <source>
        <dbReference type="ARBA" id="ARBA00039397"/>
    </source>
</evidence>
<evidence type="ECO:0000256" key="6">
    <source>
        <dbReference type="ARBA" id="ARBA00022679"/>
    </source>
</evidence>
<dbReference type="AlphaFoldDB" id="A0A1E1WDS4"/>
<dbReference type="PANTHER" id="PTHR10689">
    <property type="entry name" value="MICROSOMAL GLUTATHIONE S-TRANSFERASE 1"/>
    <property type="match status" value="1"/>
</dbReference>
<keyword evidence="7 17" id="KW-0812">Transmembrane</keyword>
<sequence length="150" mass="16799">MAAISLNHPAVESYIVYSAILALKLLAMALLTAFSRITRGVYANPEDAKMSKGKVKFDDQVVERVRRGHLNDLENIPAFWVLGALYLTTNPAAAWATLLFRAFTAGRVLHTIVYCVVPLPQPARAFAFFVPYLVNMYMGWQIVLYYITAL</sequence>
<evidence type="ECO:0000256" key="3">
    <source>
        <dbReference type="ARBA" id="ARBA00004477"/>
    </source>
</evidence>
<organism evidence="18">
    <name type="scientific">Pectinophora gossypiella</name>
    <name type="common">Cotton pink bollworm</name>
    <name type="synonym">Depressaria gossypiella</name>
    <dbReference type="NCBI Taxonomy" id="13191"/>
    <lineage>
        <taxon>Eukaryota</taxon>
        <taxon>Metazoa</taxon>
        <taxon>Ecdysozoa</taxon>
        <taxon>Arthropoda</taxon>
        <taxon>Hexapoda</taxon>
        <taxon>Insecta</taxon>
        <taxon>Pterygota</taxon>
        <taxon>Neoptera</taxon>
        <taxon>Endopterygota</taxon>
        <taxon>Lepidoptera</taxon>
        <taxon>Glossata</taxon>
        <taxon>Ditrysia</taxon>
        <taxon>Gelechioidea</taxon>
        <taxon>Gelechiidae</taxon>
        <taxon>Apatetrinae</taxon>
        <taxon>Pectinophora</taxon>
    </lineage>
</organism>
<protein>
    <recommendedName>
        <fullName evidence="15">Microsomal glutathione S-transferase 1</fullName>
        <ecNumber evidence="5">2.5.1.18</ecNumber>
    </recommendedName>
</protein>
<dbReference type="EMBL" id="GDQN01005914">
    <property type="protein sequence ID" value="JAT85140.1"/>
    <property type="molecule type" value="Transcribed_RNA"/>
</dbReference>
<dbReference type="InterPro" id="IPR023352">
    <property type="entry name" value="MAPEG-like_dom_sf"/>
</dbReference>
<evidence type="ECO:0000313" key="18">
    <source>
        <dbReference type="EMBL" id="JAT85140.1"/>
    </source>
</evidence>
<dbReference type="InterPro" id="IPR040162">
    <property type="entry name" value="MGST1-like"/>
</dbReference>
<comment type="subcellular location">
    <subcellularLocation>
        <location evidence="3">Endoplasmic reticulum membrane</location>
        <topology evidence="3">Multi-pass membrane protein</topology>
    </subcellularLocation>
    <subcellularLocation>
        <location evidence="2">Mitochondrion outer membrane</location>
    </subcellularLocation>
</comment>
<evidence type="ECO:0000256" key="2">
    <source>
        <dbReference type="ARBA" id="ARBA00004294"/>
    </source>
</evidence>
<accession>A0A1E1WDS4</accession>
<dbReference type="FunFam" id="1.20.120.550:FF:000002">
    <property type="entry name" value="Microsomal glutathione S-transferase 1"/>
    <property type="match status" value="1"/>
</dbReference>
<evidence type="ECO:0000256" key="1">
    <source>
        <dbReference type="ARBA" id="ARBA00003701"/>
    </source>
</evidence>
<dbReference type="PANTHER" id="PTHR10689:SF6">
    <property type="entry name" value="MICROSOMAL GLUTATHIONE S-TRANSFERASE 1"/>
    <property type="match status" value="1"/>
</dbReference>
<reference evidence="18" key="1">
    <citation type="submission" date="2015-09" db="EMBL/GenBank/DDBJ databases">
        <title>De novo assembly of Pectinophora gossypiella (Pink Bollworm) gut transcriptome.</title>
        <authorList>
            <person name="Tassone E.E."/>
        </authorList>
    </citation>
    <scope>NUCLEOTIDE SEQUENCE</scope>
</reference>
<evidence type="ECO:0000256" key="11">
    <source>
        <dbReference type="ARBA" id="ARBA00022990"/>
    </source>
</evidence>
<evidence type="ECO:0000256" key="7">
    <source>
        <dbReference type="ARBA" id="ARBA00022692"/>
    </source>
</evidence>
<dbReference type="Pfam" id="PF01124">
    <property type="entry name" value="MAPEG"/>
    <property type="match status" value="1"/>
</dbReference>
<gene>
    <name evidence="18" type="ORF">g.7458</name>
</gene>
<name>A0A1E1WDS4_PECGO</name>
<evidence type="ECO:0000256" key="14">
    <source>
        <dbReference type="ARBA" id="ARBA00038540"/>
    </source>
</evidence>
<evidence type="ECO:0000256" key="5">
    <source>
        <dbReference type="ARBA" id="ARBA00012452"/>
    </source>
</evidence>
<dbReference type="GO" id="GO:0005741">
    <property type="term" value="C:mitochondrial outer membrane"/>
    <property type="evidence" value="ECO:0007669"/>
    <property type="project" value="UniProtKB-SubCell"/>
</dbReference>
<feature type="transmembrane region" description="Helical" evidence="17">
    <location>
        <begin position="76"/>
        <end position="103"/>
    </location>
</feature>
<keyword evidence="13 17" id="KW-0472">Membrane</keyword>
<dbReference type="SUPFAM" id="SSF161084">
    <property type="entry name" value="MAPEG domain-like"/>
    <property type="match status" value="1"/>
</dbReference>
<dbReference type="OrthoDB" id="193139at2759"/>
<evidence type="ECO:0000256" key="12">
    <source>
        <dbReference type="ARBA" id="ARBA00023128"/>
    </source>
</evidence>
<keyword evidence="11" id="KW-0007">Acetylation</keyword>
<dbReference type="GO" id="GO:0004364">
    <property type="term" value="F:glutathione transferase activity"/>
    <property type="evidence" value="ECO:0007669"/>
    <property type="project" value="UniProtKB-EC"/>
</dbReference>
<dbReference type="InterPro" id="IPR001129">
    <property type="entry name" value="Membr-assoc_MAPEG"/>
</dbReference>
<keyword evidence="12" id="KW-0496">Mitochondrion</keyword>
<keyword evidence="9" id="KW-0256">Endoplasmic reticulum</keyword>
<evidence type="ECO:0000256" key="9">
    <source>
        <dbReference type="ARBA" id="ARBA00022824"/>
    </source>
</evidence>
<dbReference type="GO" id="GO:0005789">
    <property type="term" value="C:endoplasmic reticulum membrane"/>
    <property type="evidence" value="ECO:0007669"/>
    <property type="project" value="UniProtKB-SubCell"/>
</dbReference>
<evidence type="ECO:0000256" key="16">
    <source>
        <dbReference type="ARBA" id="ARBA00049385"/>
    </source>
</evidence>
<keyword evidence="6" id="KW-0808">Transferase</keyword>